<reference evidence="5 6" key="1">
    <citation type="submission" date="2020-11" db="EMBL/GenBank/DDBJ databases">
        <title>Kefir isolates.</title>
        <authorList>
            <person name="Marcisauskas S."/>
            <person name="Kim Y."/>
            <person name="Blasche S."/>
        </authorList>
    </citation>
    <scope>NUCLEOTIDE SEQUENCE [LARGE SCALE GENOMIC DNA]</scope>
    <source>
        <strain evidence="5 6">OG2</strain>
    </source>
</reference>
<protein>
    <recommendedName>
        <fullName evidence="3">Peptide hydrolase</fullName>
        <ecNumber evidence="3">3.4.-.-</ecNumber>
    </recommendedName>
</protein>
<dbReference type="InterPro" id="IPR007484">
    <property type="entry name" value="Peptidase_M28"/>
</dbReference>
<dbReference type="Gene3D" id="3.40.630.10">
    <property type="entry name" value="Zn peptidases"/>
    <property type="match status" value="1"/>
</dbReference>
<evidence type="ECO:0000256" key="3">
    <source>
        <dbReference type="RuleBase" id="RU361240"/>
    </source>
</evidence>
<evidence type="ECO:0000256" key="1">
    <source>
        <dbReference type="ARBA" id="ARBA00022679"/>
    </source>
</evidence>
<evidence type="ECO:0000313" key="5">
    <source>
        <dbReference type="EMBL" id="KAG0667930.1"/>
    </source>
</evidence>
<dbReference type="EC" id="3.4.-.-" evidence="3"/>
<accession>A0A9P7BAK7</accession>
<keyword evidence="3" id="KW-0479">Metal-binding</keyword>
<dbReference type="GO" id="GO:0008233">
    <property type="term" value="F:peptidase activity"/>
    <property type="evidence" value="ECO:0007669"/>
    <property type="project" value="UniProtKB-KW"/>
</dbReference>
<keyword evidence="6" id="KW-1185">Reference proteome</keyword>
<keyword evidence="3" id="KW-0645">Protease</keyword>
<dbReference type="OrthoDB" id="3907302at2759"/>
<dbReference type="EMBL" id="PUHR01000086">
    <property type="protein sequence ID" value="KAG0667930.1"/>
    <property type="molecule type" value="Genomic_DNA"/>
</dbReference>
<feature type="chain" id="PRO_5040530146" description="Peptide hydrolase" evidence="3">
    <location>
        <begin position="22"/>
        <end position="339"/>
    </location>
</feature>
<dbReference type="GO" id="GO:0008270">
    <property type="term" value="F:zinc ion binding"/>
    <property type="evidence" value="ECO:0007669"/>
    <property type="project" value="TreeGrafter"/>
</dbReference>
<keyword evidence="3" id="KW-0378">Hydrolase</keyword>
<dbReference type="GO" id="GO:0016603">
    <property type="term" value="F:glutaminyl-peptide cyclotransferase activity"/>
    <property type="evidence" value="ECO:0007669"/>
    <property type="project" value="TreeGrafter"/>
</dbReference>
<organism evidence="5 6">
    <name type="scientific">Maudiozyma exigua</name>
    <name type="common">Yeast</name>
    <name type="synonym">Kazachstania exigua</name>
    <dbReference type="NCBI Taxonomy" id="34358"/>
    <lineage>
        <taxon>Eukaryota</taxon>
        <taxon>Fungi</taxon>
        <taxon>Dikarya</taxon>
        <taxon>Ascomycota</taxon>
        <taxon>Saccharomycotina</taxon>
        <taxon>Saccharomycetes</taxon>
        <taxon>Saccharomycetales</taxon>
        <taxon>Saccharomycetaceae</taxon>
        <taxon>Maudiozyma</taxon>
    </lineage>
</organism>
<dbReference type="GO" id="GO:0006508">
    <property type="term" value="P:proteolysis"/>
    <property type="evidence" value="ECO:0007669"/>
    <property type="project" value="UniProtKB-KW"/>
</dbReference>
<sequence length="339" mass="39669">MRTMILQIWALISVVAKFVNADYSEYHNKHMSQQLSLSNNSTSNLLLPFDTTRVPGSPESLYIQDFIINHYKRQMKQNWTIELDNFQENGYNYTNMIFTLDPTNSEKYIVFAAHYDTIVNIDGFIGAVDSAASCSILLYLSQFLDTVSFEDRYLLDKKWDSNEMGIKIIFFDGEEAIHEWTETDSIYGSRHLSEKWMKTGEISQIELFILLDLIGGKRTEKVPNWKIKSYYKSSHKYYQELSHIEDKYLNENNNTNTVAHEKELFPTDVLYLMLNKVLIEDDHVPFYNANVSILHLIPFPFPETWHTINDSFETLDINEIHRWSTILCNFAMKLLSDGL</sequence>
<keyword evidence="1" id="KW-0808">Transferase</keyword>
<feature type="domain" description="Peptidase M28" evidence="4">
    <location>
        <begin position="95"/>
        <end position="330"/>
    </location>
</feature>
<dbReference type="Pfam" id="PF04389">
    <property type="entry name" value="Peptidase_M28"/>
    <property type="match status" value="1"/>
</dbReference>
<name>A0A9P7BAK7_MAUEX</name>
<comment type="caution">
    <text evidence="5">The sequence shown here is derived from an EMBL/GenBank/DDBJ whole genome shotgun (WGS) entry which is preliminary data.</text>
</comment>
<evidence type="ECO:0000256" key="2">
    <source>
        <dbReference type="ARBA" id="ARBA00023315"/>
    </source>
</evidence>
<dbReference type="Proteomes" id="UP000750334">
    <property type="component" value="Unassembled WGS sequence"/>
</dbReference>
<dbReference type="AlphaFoldDB" id="A0A9P7BAK7"/>
<dbReference type="SUPFAM" id="SSF53187">
    <property type="entry name" value="Zn-dependent exopeptidases"/>
    <property type="match status" value="1"/>
</dbReference>
<evidence type="ECO:0000259" key="4">
    <source>
        <dbReference type="Pfam" id="PF04389"/>
    </source>
</evidence>
<keyword evidence="3" id="KW-0862">Zinc</keyword>
<dbReference type="PANTHER" id="PTHR12283">
    <property type="entry name" value="GLUTAMINYL-PEPTIDE CYCLOTRANSFERASE"/>
    <property type="match status" value="1"/>
</dbReference>
<gene>
    <name evidence="5" type="ORF">C6P45_005205</name>
</gene>
<keyword evidence="2" id="KW-0012">Acyltransferase</keyword>
<keyword evidence="3" id="KW-0732">Signal</keyword>
<evidence type="ECO:0000313" key="6">
    <source>
        <dbReference type="Proteomes" id="UP000750334"/>
    </source>
</evidence>
<dbReference type="InterPro" id="IPR040234">
    <property type="entry name" value="QC/QCL"/>
</dbReference>
<comment type="similarity">
    <text evidence="3">Belongs to the peptidase M28 family.</text>
</comment>
<proteinExistence type="inferred from homology"/>
<dbReference type="PANTHER" id="PTHR12283:SF6">
    <property type="entry name" value="GLUTAMINYL-PEPTIDE CYCLOTRANSFERASE-RELATED"/>
    <property type="match status" value="1"/>
</dbReference>
<feature type="signal peptide" evidence="3">
    <location>
        <begin position="1"/>
        <end position="21"/>
    </location>
</feature>